<dbReference type="EMBL" id="JBHUOQ010000001">
    <property type="protein sequence ID" value="MFD2830288.1"/>
    <property type="molecule type" value="Genomic_DNA"/>
</dbReference>
<protein>
    <recommendedName>
        <fullName evidence="5">Phage shock protein B</fullName>
    </recommendedName>
</protein>
<comment type="caution">
    <text evidence="3">The sequence shown here is derived from an EMBL/GenBank/DDBJ whole genome shotgun (WGS) entry which is preliminary data.</text>
</comment>
<keyword evidence="4" id="KW-1185">Reference proteome</keyword>
<evidence type="ECO:0000313" key="3">
    <source>
        <dbReference type="EMBL" id="MFD2830288.1"/>
    </source>
</evidence>
<reference evidence="4" key="1">
    <citation type="journal article" date="2019" name="Int. J. Syst. Evol. Microbiol.">
        <title>The Global Catalogue of Microorganisms (GCM) 10K type strain sequencing project: providing services to taxonomists for standard genome sequencing and annotation.</title>
        <authorList>
            <consortium name="The Broad Institute Genomics Platform"/>
            <consortium name="The Broad Institute Genome Sequencing Center for Infectious Disease"/>
            <person name="Wu L."/>
            <person name="Ma J."/>
        </authorList>
    </citation>
    <scope>NUCLEOTIDE SEQUENCE [LARGE SCALE GENOMIC DNA]</scope>
    <source>
        <strain evidence="4">KCTC 33575</strain>
    </source>
</reference>
<sequence length="93" mass="11289">MDIDSIIGLFAVVMSLSIPIYALRRHYNQTDDRNKLRQLDKEHEIELIKQENYLLENKQMQMELDKIKAEREERTAELEKKDRWLIEDKKSQQ</sequence>
<organism evidence="3 4">
    <name type="scientific">Corticicoccus populi</name>
    <dbReference type="NCBI Taxonomy" id="1812821"/>
    <lineage>
        <taxon>Bacteria</taxon>
        <taxon>Bacillati</taxon>
        <taxon>Bacillota</taxon>
        <taxon>Bacilli</taxon>
        <taxon>Bacillales</taxon>
        <taxon>Staphylococcaceae</taxon>
        <taxon>Corticicoccus</taxon>
    </lineage>
</organism>
<dbReference type="RefSeq" id="WP_377773073.1">
    <property type="nucleotide sequence ID" value="NZ_JBHUOQ010000001.1"/>
</dbReference>
<keyword evidence="2" id="KW-0472">Membrane</keyword>
<proteinExistence type="predicted"/>
<feature type="transmembrane region" description="Helical" evidence="2">
    <location>
        <begin position="6"/>
        <end position="23"/>
    </location>
</feature>
<accession>A0ABW5WW81</accession>
<keyword evidence="2" id="KW-0812">Transmembrane</keyword>
<keyword evidence="1" id="KW-0175">Coiled coil</keyword>
<dbReference type="Proteomes" id="UP001597519">
    <property type="component" value="Unassembled WGS sequence"/>
</dbReference>
<evidence type="ECO:0000256" key="2">
    <source>
        <dbReference type="SAM" id="Phobius"/>
    </source>
</evidence>
<evidence type="ECO:0000313" key="4">
    <source>
        <dbReference type="Proteomes" id="UP001597519"/>
    </source>
</evidence>
<evidence type="ECO:0008006" key="5">
    <source>
        <dbReference type="Google" id="ProtNLM"/>
    </source>
</evidence>
<feature type="coiled-coil region" evidence="1">
    <location>
        <begin position="50"/>
        <end position="77"/>
    </location>
</feature>
<gene>
    <name evidence="3" type="ORF">ACFSX4_07365</name>
</gene>
<evidence type="ECO:0000256" key="1">
    <source>
        <dbReference type="SAM" id="Coils"/>
    </source>
</evidence>
<name>A0ABW5WW81_9STAP</name>
<keyword evidence="2" id="KW-1133">Transmembrane helix</keyword>